<reference evidence="2 3" key="1">
    <citation type="submission" date="2016-06" db="EMBL/GenBank/DDBJ databases">
        <authorList>
            <person name="Kjaerup R.B."/>
            <person name="Dalgaard T.S."/>
            <person name="Juul-Madsen H.R."/>
        </authorList>
    </citation>
    <scope>NUCLEOTIDE SEQUENCE [LARGE SCALE GENOMIC DNA]</scope>
    <source>
        <strain evidence="2 3">DSM 45577</strain>
    </source>
</reference>
<dbReference type="EMBL" id="FMIA01000002">
    <property type="protein sequence ID" value="SCL46440.1"/>
    <property type="molecule type" value="Genomic_DNA"/>
</dbReference>
<accession>A0A1C6TXA0</accession>
<evidence type="ECO:0000313" key="3">
    <source>
        <dbReference type="Proteomes" id="UP000198937"/>
    </source>
</evidence>
<dbReference type="STRING" id="683228.GA0070617_0268"/>
<name>A0A1C6TXA0_9ACTN</name>
<feature type="region of interest" description="Disordered" evidence="1">
    <location>
        <begin position="78"/>
        <end position="183"/>
    </location>
</feature>
<protein>
    <submittedName>
        <fullName evidence="2">Uncharacterized protein</fullName>
    </submittedName>
</protein>
<feature type="compositionally biased region" description="Low complexity" evidence="1">
    <location>
        <begin position="101"/>
        <end position="121"/>
    </location>
</feature>
<organism evidence="2 3">
    <name type="scientific">Micromonospora yangpuensis</name>
    <dbReference type="NCBI Taxonomy" id="683228"/>
    <lineage>
        <taxon>Bacteria</taxon>
        <taxon>Bacillati</taxon>
        <taxon>Actinomycetota</taxon>
        <taxon>Actinomycetes</taxon>
        <taxon>Micromonosporales</taxon>
        <taxon>Micromonosporaceae</taxon>
        <taxon>Micromonospora</taxon>
    </lineage>
</organism>
<evidence type="ECO:0000256" key="1">
    <source>
        <dbReference type="SAM" id="MobiDB-lite"/>
    </source>
</evidence>
<gene>
    <name evidence="2" type="ORF">GA0070617_0268</name>
</gene>
<dbReference type="AlphaFoldDB" id="A0A1C6TXA0"/>
<feature type="compositionally biased region" description="Polar residues" evidence="1">
    <location>
        <begin position="122"/>
        <end position="131"/>
    </location>
</feature>
<keyword evidence="3" id="KW-1185">Reference proteome</keyword>
<feature type="region of interest" description="Disordered" evidence="1">
    <location>
        <begin position="23"/>
        <end position="63"/>
    </location>
</feature>
<proteinExistence type="predicted"/>
<evidence type="ECO:0000313" key="2">
    <source>
        <dbReference type="EMBL" id="SCL46440.1"/>
    </source>
</evidence>
<sequence>MPSHGPPNYNPFDSDDQQRLANAYQGARASNSWYAATGVDPSDGRSLSDRQRDERYLGRMNEASDGLNVYSSFLTRREQENAADLRQQQTAQAAYTPVPFSGQGPTSGASSSQQPSAAFSSRQTHTSQTATDVEREIARAAAMRQSSFPAGGSGQGPGSGQPPAQQGQQYGQASSRKAAPKGP</sequence>
<dbReference type="Proteomes" id="UP000198937">
    <property type="component" value="Unassembled WGS sequence"/>
</dbReference>
<feature type="compositionally biased region" description="Low complexity" evidence="1">
    <location>
        <begin position="161"/>
        <end position="175"/>
    </location>
</feature>
<feature type="compositionally biased region" description="Basic and acidic residues" evidence="1">
    <location>
        <begin position="42"/>
        <end position="57"/>
    </location>
</feature>